<dbReference type="EMBL" id="JRLX01000016">
    <property type="protein sequence ID" value="KGO85824.1"/>
    <property type="molecule type" value="Genomic_DNA"/>
</dbReference>
<reference evidence="2 3" key="1">
    <citation type="submission" date="2013-09" db="EMBL/GenBank/DDBJ databases">
        <authorList>
            <person name="Zeng Z."/>
            <person name="Chen C."/>
        </authorList>
    </citation>
    <scope>NUCLEOTIDE SEQUENCE [LARGE SCALE GENOMIC DNA]</scope>
    <source>
        <strain evidence="2 3">WB 3.3-2</strain>
    </source>
</reference>
<protein>
    <submittedName>
        <fullName evidence="2">Uncharacterized protein</fullName>
    </submittedName>
</protein>
<feature type="transmembrane region" description="Helical" evidence="1">
    <location>
        <begin position="173"/>
        <end position="201"/>
    </location>
</feature>
<evidence type="ECO:0000313" key="2">
    <source>
        <dbReference type="EMBL" id="KGO85824.1"/>
    </source>
</evidence>
<feature type="transmembrane region" description="Helical" evidence="1">
    <location>
        <begin position="49"/>
        <end position="69"/>
    </location>
</feature>
<gene>
    <name evidence="2" type="ORF">Q765_14460</name>
</gene>
<keyword evidence="1" id="KW-0812">Transmembrane</keyword>
<feature type="transmembrane region" description="Helical" evidence="1">
    <location>
        <begin position="12"/>
        <end position="37"/>
    </location>
</feature>
<organism evidence="2 3">
    <name type="scientific">Flavobacterium rivuli WB 3.3-2 = DSM 21788</name>
    <dbReference type="NCBI Taxonomy" id="1121895"/>
    <lineage>
        <taxon>Bacteria</taxon>
        <taxon>Pseudomonadati</taxon>
        <taxon>Bacteroidota</taxon>
        <taxon>Flavobacteriia</taxon>
        <taxon>Flavobacteriales</taxon>
        <taxon>Flavobacteriaceae</taxon>
        <taxon>Flavobacterium</taxon>
    </lineage>
</organism>
<keyword evidence="1" id="KW-1133">Transmembrane helix</keyword>
<dbReference type="OrthoDB" id="787277at2"/>
<evidence type="ECO:0000313" key="3">
    <source>
        <dbReference type="Proteomes" id="UP000030152"/>
    </source>
</evidence>
<feature type="transmembrane region" description="Helical" evidence="1">
    <location>
        <begin position="360"/>
        <end position="385"/>
    </location>
</feature>
<feature type="transmembrane region" description="Helical" evidence="1">
    <location>
        <begin position="326"/>
        <end position="348"/>
    </location>
</feature>
<comment type="caution">
    <text evidence="2">The sequence shown here is derived from an EMBL/GenBank/DDBJ whole genome shotgun (WGS) entry which is preliminary data.</text>
</comment>
<feature type="transmembrane region" description="Helical" evidence="1">
    <location>
        <begin position="81"/>
        <end position="98"/>
    </location>
</feature>
<feature type="transmembrane region" description="Helical" evidence="1">
    <location>
        <begin position="110"/>
        <end position="130"/>
    </location>
</feature>
<dbReference type="RefSeq" id="WP_020214946.1">
    <property type="nucleotide sequence ID" value="NZ_JRLX01000016.1"/>
</dbReference>
<proteinExistence type="predicted"/>
<keyword evidence="3" id="KW-1185">Reference proteome</keyword>
<name>A0A0A2M0M9_9FLAO</name>
<dbReference type="STRING" id="1121895.GCA_000378485_03770"/>
<dbReference type="eggNOG" id="ENOG503368E">
    <property type="taxonomic scope" value="Bacteria"/>
</dbReference>
<evidence type="ECO:0000256" key="1">
    <source>
        <dbReference type="SAM" id="Phobius"/>
    </source>
</evidence>
<feature type="transmembrane region" description="Helical" evidence="1">
    <location>
        <begin position="213"/>
        <end position="233"/>
    </location>
</feature>
<keyword evidence="1" id="KW-0472">Membrane</keyword>
<dbReference type="AlphaFoldDB" id="A0A0A2M0M9"/>
<sequence>MIKLKKNLIYQLLFALCIAVTYLNNYELTFVVWSLTAVLTLKQRYSSTILFYIFIFTSILGIAFISAFFNEFLQYNYFRDVSYLLKPVIGLLLGYNLCRNEDIKPFHTIVYTGLFIAVIHLCIIAYSIVVYRVLNIHELRHYGGYFSDFEVYSLLLIIYSDRFKLNFSKNRKLIILSILLISSFLYVSRTNFLQFLIFWMAMSGYFKINKRSLKVIGSFIVFIILLYTALFNMKFSRNGSGMEAFWFKVKNAPIEAFKSKVNKENWEDFNDNYRSYEKIVTLKQVGETNVGIVLGKGLGSTVDLRREVWTNDGEFMRYLPTLHNGFITIYLKAGLVGIALYILFLFYLCKLPKTQDDYITQINLLLLGTGIFLFLSSWVLLGLYYKTENKSIIIGFIICYREMMIKRERLKTGSKNLFY</sequence>
<accession>A0A0A2M0M9</accession>
<dbReference type="Proteomes" id="UP000030152">
    <property type="component" value="Unassembled WGS sequence"/>
</dbReference>